<dbReference type="EMBL" id="ML996579">
    <property type="protein sequence ID" value="KAF2754683.1"/>
    <property type="molecule type" value="Genomic_DNA"/>
</dbReference>
<dbReference type="OrthoDB" id="4586300at2759"/>
<name>A0A6A6VWT9_9PEZI</name>
<feature type="compositionally biased region" description="Acidic residues" evidence="1">
    <location>
        <begin position="242"/>
        <end position="256"/>
    </location>
</feature>
<reference evidence="2" key="1">
    <citation type="journal article" date="2020" name="Stud. Mycol.">
        <title>101 Dothideomycetes genomes: a test case for predicting lifestyles and emergence of pathogens.</title>
        <authorList>
            <person name="Haridas S."/>
            <person name="Albert R."/>
            <person name="Binder M."/>
            <person name="Bloem J."/>
            <person name="Labutti K."/>
            <person name="Salamov A."/>
            <person name="Andreopoulos B."/>
            <person name="Baker S."/>
            <person name="Barry K."/>
            <person name="Bills G."/>
            <person name="Bluhm B."/>
            <person name="Cannon C."/>
            <person name="Castanera R."/>
            <person name="Culley D."/>
            <person name="Daum C."/>
            <person name="Ezra D."/>
            <person name="Gonzalez J."/>
            <person name="Henrissat B."/>
            <person name="Kuo A."/>
            <person name="Liang C."/>
            <person name="Lipzen A."/>
            <person name="Lutzoni F."/>
            <person name="Magnuson J."/>
            <person name="Mondo S."/>
            <person name="Nolan M."/>
            <person name="Ohm R."/>
            <person name="Pangilinan J."/>
            <person name="Park H.-J."/>
            <person name="Ramirez L."/>
            <person name="Alfaro M."/>
            <person name="Sun H."/>
            <person name="Tritt A."/>
            <person name="Yoshinaga Y."/>
            <person name="Zwiers L.-H."/>
            <person name="Turgeon B."/>
            <person name="Goodwin S."/>
            <person name="Spatafora J."/>
            <person name="Crous P."/>
            <person name="Grigoriev I."/>
        </authorList>
    </citation>
    <scope>NUCLEOTIDE SEQUENCE</scope>
    <source>
        <strain evidence="2">CBS 121739</strain>
    </source>
</reference>
<organism evidence="2 3">
    <name type="scientific">Pseudovirgaria hyperparasitica</name>
    <dbReference type="NCBI Taxonomy" id="470096"/>
    <lineage>
        <taxon>Eukaryota</taxon>
        <taxon>Fungi</taxon>
        <taxon>Dikarya</taxon>
        <taxon>Ascomycota</taxon>
        <taxon>Pezizomycotina</taxon>
        <taxon>Dothideomycetes</taxon>
        <taxon>Dothideomycetes incertae sedis</taxon>
        <taxon>Acrospermales</taxon>
        <taxon>Acrospermaceae</taxon>
        <taxon>Pseudovirgaria</taxon>
    </lineage>
</organism>
<evidence type="ECO:0000313" key="2">
    <source>
        <dbReference type="EMBL" id="KAF2754683.1"/>
    </source>
</evidence>
<dbReference type="GeneID" id="54480194"/>
<dbReference type="RefSeq" id="XP_033597134.1">
    <property type="nucleotide sequence ID" value="XM_033739140.1"/>
</dbReference>
<feature type="compositionally biased region" description="Polar residues" evidence="1">
    <location>
        <begin position="16"/>
        <end position="28"/>
    </location>
</feature>
<feature type="region of interest" description="Disordered" evidence="1">
    <location>
        <begin position="218"/>
        <end position="256"/>
    </location>
</feature>
<feature type="compositionally biased region" description="Basic and acidic residues" evidence="1">
    <location>
        <begin position="1"/>
        <end position="12"/>
    </location>
</feature>
<accession>A0A6A6VWT9</accession>
<keyword evidence="3" id="KW-1185">Reference proteome</keyword>
<evidence type="ECO:0000313" key="3">
    <source>
        <dbReference type="Proteomes" id="UP000799437"/>
    </source>
</evidence>
<protein>
    <submittedName>
        <fullName evidence="2">Uncharacterized protein</fullName>
    </submittedName>
</protein>
<proteinExistence type="predicted"/>
<sequence length="393" mass="45120">MTSPSRDDDGKDYPASYSSSPDEHQTQNQNPFIAFRRFADQQINSIFGLLRDLSNDIASRHMPHPRRTPRPSENDALTPLQKEMFRLMEEAADIEASFRNEQNQSLSDPGLNGLTRYLDKTHGELLKPDWLLHSDYSPVQLEKDIPGIQWRAAFEDLVWHTMTTSRVSPEDLLDHRWENPEQWSKGLRERVGLFAVMKHADNLVTRTFDRHWGSQTALWPMTQPWQEEEDEEEEEESRHENDDEGDGDDDYDNDIEDEFPSTEQELYEKHFGITCKASNSSSDTLEHPNNSHKIASNALQIPTPSSHKPSVLSSMTTTERTVLPDGTITTKVVLKKHFANGKEETSETVHTTHTGLQTDECMHDTSAQGESMSDRVIRAEERKEDGKGGWFWR</sequence>
<feature type="compositionally biased region" description="Acidic residues" evidence="1">
    <location>
        <begin position="226"/>
        <end position="235"/>
    </location>
</feature>
<evidence type="ECO:0000256" key="1">
    <source>
        <dbReference type="SAM" id="MobiDB-lite"/>
    </source>
</evidence>
<feature type="region of interest" description="Disordered" evidence="1">
    <location>
        <begin position="1"/>
        <end position="28"/>
    </location>
</feature>
<gene>
    <name evidence="2" type="ORF">EJ05DRAFT_130049</name>
</gene>
<dbReference type="Proteomes" id="UP000799437">
    <property type="component" value="Unassembled WGS sequence"/>
</dbReference>
<dbReference type="AlphaFoldDB" id="A0A6A6VWT9"/>